<name>A0A1J4T7U6_9BACT</name>
<evidence type="ECO:0000256" key="2">
    <source>
        <dbReference type="ARBA" id="ARBA00023277"/>
    </source>
</evidence>
<accession>A0A1J4T7U6</accession>
<keyword evidence="2" id="KW-0119">Carbohydrate metabolism</keyword>
<sequence>MLWINFLHLYQPANASAHTIKEATKLSYWRLVRALEENPKIKFTLNITGCLLLRWDELGFSDLIKRINNLIKKGQIELTGSAAYHPILPLIPSEEIKRQIEENEFILKRYLSKEIKLRGFFLPEMAYSKQAAKIIKKMGYEWLILDEMAYSGKLNQADLNKVYLDYASGLKIIFRCRALSKNYVPDKLSRIIKDGGDNGKIFITATDGELYGLRHKDPTGEFEELLKYKNLTTATISEFISKSKKLEKIKLLASNWETTADDLNKKLPYALWFDKRNYLQLKLWELANLAYKTVVKNKKDKNYYWACWHLVRGLSSCTFWWASGKDLGPFSPISWGPDEVIRGADDLIRSIRTLANIKTLKNKIKGEKIYLRIYQMIWQKHWIYYWKK</sequence>
<dbReference type="GO" id="GO:0005975">
    <property type="term" value="P:carbohydrate metabolic process"/>
    <property type="evidence" value="ECO:0007669"/>
    <property type="project" value="InterPro"/>
</dbReference>
<dbReference type="InterPro" id="IPR052046">
    <property type="entry name" value="GH57_Enzymes"/>
</dbReference>
<dbReference type="AlphaFoldDB" id="A0A1J4T7U6"/>
<organism evidence="4 5">
    <name type="scientific">Candidatus Falkowbacteria bacterium CG1_02_37_44</name>
    <dbReference type="NCBI Taxonomy" id="1805146"/>
    <lineage>
        <taxon>Bacteria</taxon>
        <taxon>Candidatus Falkowiibacteriota</taxon>
    </lineage>
</organism>
<evidence type="ECO:0000313" key="4">
    <source>
        <dbReference type="EMBL" id="OIO07433.1"/>
    </source>
</evidence>
<dbReference type="STRING" id="1805146.AUJ27_02445"/>
<dbReference type="Proteomes" id="UP000183192">
    <property type="component" value="Unassembled WGS sequence"/>
</dbReference>
<dbReference type="SUPFAM" id="SSF88713">
    <property type="entry name" value="Glycoside hydrolase/deacetylase"/>
    <property type="match status" value="1"/>
</dbReference>
<evidence type="ECO:0000259" key="3">
    <source>
        <dbReference type="Pfam" id="PF03065"/>
    </source>
</evidence>
<comment type="similarity">
    <text evidence="1">Belongs to the glycosyl hydrolase 57 family.</text>
</comment>
<evidence type="ECO:0000256" key="1">
    <source>
        <dbReference type="ARBA" id="ARBA00006821"/>
    </source>
</evidence>
<gene>
    <name evidence="4" type="ORF">AUJ27_02445</name>
</gene>
<dbReference type="Pfam" id="PF03065">
    <property type="entry name" value="Glyco_hydro_57"/>
    <property type="match status" value="1"/>
</dbReference>
<protein>
    <recommendedName>
        <fullName evidence="3">Glycoside hydrolase family 57 N-terminal domain-containing protein</fullName>
    </recommendedName>
</protein>
<dbReference type="EMBL" id="MNUU01000046">
    <property type="protein sequence ID" value="OIO07433.1"/>
    <property type="molecule type" value="Genomic_DNA"/>
</dbReference>
<reference evidence="4 5" key="1">
    <citation type="journal article" date="2016" name="Environ. Microbiol.">
        <title>Genomic resolution of a cold subsurface aquifer community provides metabolic insights for novel microbes adapted to high CO concentrations.</title>
        <authorList>
            <person name="Probst A.J."/>
            <person name="Castelle C.J."/>
            <person name="Singh A."/>
            <person name="Brown C.T."/>
            <person name="Anantharaman K."/>
            <person name="Sharon I."/>
            <person name="Hug L.A."/>
            <person name="Burstein D."/>
            <person name="Emerson J.B."/>
            <person name="Thomas B.C."/>
            <person name="Banfield J.F."/>
        </authorList>
    </citation>
    <scope>NUCLEOTIDE SEQUENCE [LARGE SCALE GENOMIC DNA]</scope>
    <source>
        <strain evidence="4">CG1_02_37_44</strain>
    </source>
</reference>
<dbReference type="InterPro" id="IPR004300">
    <property type="entry name" value="Glyco_hydro_57_N"/>
</dbReference>
<comment type="caution">
    <text evidence="4">The sequence shown here is derived from an EMBL/GenBank/DDBJ whole genome shotgun (WGS) entry which is preliminary data.</text>
</comment>
<dbReference type="PANTHER" id="PTHR36306:SF1">
    <property type="entry name" value="ALPHA-AMYLASE-RELATED"/>
    <property type="match status" value="1"/>
</dbReference>
<dbReference type="InterPro" id="IPR011330">
    <property type="entry name" value="Glyco_hydro/deAcase_b/a-brl"/>
</dbReference>
<dbReference type="Gene3D" id="3.20.110.20">
    <property type="match status" value="1"/>
</dbReference>
<dbReference type="PANTHER" id="PTHR36306">
    <property type="entry name" value="ALPHA-AMYLASE-RELATED-RELATED"/>
    <property type="match status" value="1"/>
</dbReference>
<proteinExistence type="inferred from homology"/>
<dbReference type="GO" id="GO:0003824">
    <property type="term" value="F:catalytic activity"/>
    <property type="evidence" value="ECO:0007669"/>
    <property type="project" value="InterPro"/>
</dbReference>
<evidence type="ECO:0000313" key="5">
    <source>
        <dbReference type="Proteomes" id="UP000183192"/>
    </source>
</evidence>
<feature type="domain" description="Glycoside hydrolase family 57 N-terminal" evidence="3">
    <location>
        <begin position="16"/>
        <end position="244"/>
    </location>
</feature>